<dbReference type="OrthoDB" id="17212at2759"/>
<dbReference type="GO" id="GO:0003676">
    <property type="term" value="F:nucleic acid binding"/>
    <property type="evidence" value="ECO:0007669"/>
    <property type="project" value="InterPro"/>
</dbReference>
<feature type="region of interest" description="Disordered" evidence="2">
    <location>
        <begin position="124"/>
        <end position="143"/>
    </location>
</feature>
<dbReference type="Pfam" id="PF04847">
    <property type="entry name" value="Calcipressin"/>
    <property type="match status" value="1"/>
</dbReference>
<dbReference type="PANTHER" id="PTHR10300:SF14">
    <property type="entry name" value="PROTEIN SARAH"/>
    <property type="match status" value="1"/>
</dbReference>
<sequence>MANIRALEKDSITPSNTLLFTNLHHTAFESRGAELRHIVEQYALTVRFIPITSFFRFLVVFESIEDAARVKEALHNVTFMGNKTLKVYYGEHTDNNHLMNPDAGQNLLRVPPLEKNFLLSPPGSPPVGWIQPAESGPAAGGHHQAMLDALSKLTDEDFSLDGGDSGSMDHDHSDDDNRMDSMDSIDSSQDSDESSSKRNSESYSFEGSYKSRKHVEERGYRANTKTKHVLTFGPPPREKSDYDDGGMEWEVTLPIVVVEDHDGASEEGESRDGSSSSLQRGLSAFSMSVNDGEASGSMDSFDSDHSWEEPRRTGSRTPLPRTSMPKTSMPPLGFR</sequence>
<dbReference type="GO" id="GO:0005737">
    <property type="term" value="C:cytoplasm"/>
    <property type="evidence" value="ECO:0007669"/>
    <property type="project" value="TreeGrafter"/>
</dbReference>
<dbReference type="InterPro" id="IPR006931">
    <property type="entry name" value="Calcipressin"/>
</dbReference>
<feature type="region of interest" description="Disordered" evidence="2">
    <location>
        <begin position="259"/>
        <end position="335"/>
    </location>
</feature>
<evidence type="ECO:0000256" key="1">
    <source>
        <dbReference type="ARBA" id="ARBA00008209"/>
    </source>
</evidence>
<dbReference type="Proteomes" id="UP000193642">
    <property type="component" value="Unassembled WGS sequence"/>
</dbReference>
<dbReference type="InterPro" id="IPR035979">
    <property type="entry name" value="RBD_domain_sf"/>
</dbReference>
<feature type="compositionally biased region" description="Basic and acidic residues" evidence="2">
    <location>
        <begin position="167"/>
        <end position="181"/>
    </location>
</feature>
<gene>
    <name evidence="3" type="ORF">BCR33DRAFT_711033</name>
</gene>
<name>A0A1Y2D3D3_9FUNG</name>
<evidence type="ECO:0000313" key="4">
    <source>
        <dbReference type="Proteomes" id="UP000193642"/>
    </source>
</evidence>
<dbReference type="EMBL" id="MCGO01000001">
    <property type="protein sequence ID" value="ORY53654.1"/>
    <property type="molecule type" value="Genomic_DNA"/>
</dbReference>
<dbReference type="GO" id="GO:0005634">
    <property type="term" value="C:nucleus"/>
    <property type="evidence" value="ECO:0007669"/>
    <property type="project" value="TreeGrafter"/>
</dbReference>
<dbReference type="GO" id="GO:0008597">
    <property type="term" value="F:calcium-dependent protein serine/threonine phosphatase regulator activity"/>
    <property type="evidence" value="ECO:0007669"/>
    <property type="project" value="TreeGrafter"/>
</dbReference>
<dbReference type="InterPro" id="IPR012677">
    <property type="entry name" value="Nucleotide-bd_a/b_plait_sf"/>
</dbReference>
<dbReference type="GO" id="GO:0019722">
    <property type="term" value="P:calcium-mediated signaling"/>
    <property type="evidence" value="ECO:0007669"/>
    <property type="project" value="InterPro"/>
</dbReference>
<evidence type="ECO:0008006" key="5">
    <source>
        <dbReference type="Google" id="ProtNLM"/>
    </source>
</evidence>
<comment type="caution">
    <text evidence="3">The sequence shown here is derived from an EMBL/GenBank/DDBJ whole genome shotgun (WGS) entry which is preliminary data.</text>
</comment>
<organism evidence="3 4">
    <name type="scientific">Rhizoclosmatium globosum</name>
    <dbReference type="NCBI Taxonomy" id="329046"/>
    <lineage>
        <taxon>Eukaryota</taxon>
        <taxon>Fungi</taxon>
        <taxon>Fungi incertae sedis</taxon>
        <taxon>Chytridiomycota</taxon>
        <taxon>Chytridiomycota incertae sedis</taxon>
        <taxon>Chytridiomycetes</taxon>
        <taxon>Chytridiales</taxon>
        <taxon>Chytriomycetaceae</taxon>
        <taxon>Rhizoclosmatium</taxon>
    </lineage>
</organism>
<accession>A0A1Y2D3D3</accession>
<protein>
    <recommendedName>
        <fullName evidence="5">Calcipressin-domain-containing protein</fullName>
    </recommendedName>
</protein>
<comment type="similarity">
    <text evidence="1">Belongs to the RCAN family.</text>
</comment>
<feature type="compositionally biased region" description="Low complexity" evidence="2">
    <location>
        <begin position="273"/>
        <end position="284"/>
    </location>
</feature>
<evidence type="ECO:0000256" key="2">
    <source>
        <dbReference type="SAM" id="MobiDB-lite"/>
    </source>
</evidence>
<dbReference type="Gene3D" id="3.30.70.330">
    <property type="match status" value="1"/>
</dbReference>
<keyword evidence="4" id="KW-1185">Reference proteome</keyword>
<dbReference type="AlphaFoldDB" id="A0A1Y2D3D3"/>
<proteinExistence type="inferred from homology"/>
<dbReference type="SUPFAM" id="SSF54928">
    <property type="entry name" value="RNA-binding domain, RBD"/>
    <property type="match status" value="1"/>
</dbReference>
<dbReference type="STRING" id="329046.A0A1Y2D3D3"/>
<reference evidence="3 4" key="1">
    <citation type="submission" date="2016-07" db="EMBL/GenBank/DDBJ databases">
        <title>Pervasive Adenine N6-methylation of Active Genes in Fungi.</title>
        <authorList>
            <consortium name="DOE Joint Genome Institute"/>
            <person name="Mondo S.J."/>
            <person name="Dannebaum R.O."/>
            <person name="Kuo R.C."/>
            <person name="Labutti K."/>
            <person name="Haridas S."/>
            <person name="Kuo A."/>
            <person name="Salamov A."/>
            <person name="Ahrendt S.R."/>
            <person name="Lipzen A."/>
            <person name="Sullivan W."/>
            <person name="Andreopoulos W.B."/>
            <person name="Clum A."/>
            <person name="Lindquist E."/>
            <person name="Daum C."/>
            <person name="Ramamoorthy G.K."/>
            <person name="Gryganskyi A."/>
            <person name="Culley D."/>
            <person name="Magnuson J.K."/>
            <person name="James T.Y."/>
            <person name="O'Malley M.A."/>
            <person name="Stajich J.E."/>
            <person name="Spatafora J.W."/>
            <person name="Visel A."/>
            <person name="Grigoriev I.V."/>
        </authorList>
    </citation>
    <scope>NUCLEOTIDE SEQUENCE [LARGE SCALE GENOMIC DNA]</scope>
    <source>
        <strain evidence="3 4">JEL800</strain>
    </source>
</reference>
<feature type="compositionally biased region" description="Basic and acidic residues" evidence="2">
    <location>
        <begin position="259"/>
        <end position="272"/>
    </location>
</feature>
<dbReference type="PANTHER" id="PTHR10300">
    <property type="entry name" value="CALCIPRESSIN"/>
    <property type="match status" value="1"/>
</dbReference>
<feature type="region of interest" description="Disordered" evidence="2">
    <location>
        <begin position="157"/>
        <end position="245"/>
    </location>
</feature>
<evidence type="ECO:0000313" key="3">
    <source>
        <dbReference type="EMBL" id="ORY53654.1"/>
    </source>
</evidence>
<feature type="compositionally biased region" description="Basic and acidic residues" evidence="2">
    <location>
        <begin position="302"/>
        <end position="312"/>
    </location>
</feature>